<evidence type="ECO:0000256" key="1">
    <source>
        <dbReference type="SAM" id="MobiDB-lite"/>
    </source>
</evidence>
<accession>A0AA36MID8</accession>
<dbReference type="AlphaFoldDB" id="A0AA36MID8"/>
<feature type="domain" description="SAP" evidence="2">
    <location>
        <begin position="57"/>
        <end position="91"/>
    </location>
</feature>
<comment type="caution">
    <text evidence="3">The sequence shown here is derived from an EMBL/GenBank/DDBJ whole genome shotgun (WGS) entry which is preliminary data.</text>
</comment>
<evidence type="ECO:0000313" key="3">
    <source>
        <dbReference type="EMBL" id="CAJ1372796.1"/>
    </source>
</evidence>
<dbReference type="Proteomes" id="UP001178507">
    <property type="component" value="Unassembled WGS sequence"/>
</dbReference>
<feature type="region of interest" description="Disordered" evidence="1">
    <location>
        <begin position="1"/>
        <end position="23"/>
    </location>
</feature>
<keyword evidence="4" id="KW-1185">Reference proteome</keyword>
<dbReference type="EMBL" id="CAUJNA010000157">
    <property type="protein sequence ID" value="CAJ1372796.1"/>
    <property type="molecule type" value="Genomic_DNA"/>
</dbReference>
<dbReference type="InterPro" id="IPR003034">
    <property type="entry name" value="SAP_dom"/>
</dbReference>
<gene>
    <name evidence="3" type="ORF">EVOR1521_LOCUS2792</name>
</gene>
<evidence type="ECO:0000259" key="2">
    <source>
        <dbReference type="PROSITE" id="PS50800"/>
    </source>
</evidence>
<dbReference type="PROSITE" id="PS50800">
    <property type="entry name" value="SAP"/>
    <property type="match status" value="1"/>
</dbReference>
<reference evidence="3" key="1">
    <citation type="submission" date="2023-08" db="EMBL/GenBank/DDBJ databases">
        <authorList>
            <person name="Chen Y."/>
            <person name="Shah S."/>
            <person name="Dougan E. K."/>
            <person name="Thang M."/>
            <person name="Chan C."/>
        </authorList>
    </citation>
    <scope>NUCLEOTIDE SEQUENCE</scope>
</reference>
<sequence>MLPATAGNLGLGKNLGQRSLRARQSRTWPLPSLPRPGAQPQRVWPVLVACAARRKGKGLPTLKQLREKLAELGLPSRGRKAELLEQLRLAVLRAEEDTVEVLNAEPRRRSKGSGPVEEVEVLKVSGSWTTEGASDPDLVRPGDRIFLRAHTGRFLDVESDHAFARWEDTGDWQSLVIEKNPLVVESSDPTMFQPGDLAFLRAHTGCYLDVQDEGPVKARWVDLGVWQGLELAKREPAPIRVGDTIYLKSHTGMYIDVQGDAVQARWPDQGDWQALTVER</sequence>
<protein>
    <recommendedName>
        <fullName evidence="2">SAP domain-containing protein</fullName>
    </recommendedName>
</protein>
<dbReference type="InterPro" id="IPR008999">
    <property type="entry name" value="Actin-crosslinking"/>
</dbReference>
<proteinExistence type="predicted"/>
<evidence type="ECO:0000313" key="4">
    <source>
        <dbReference type="Proteomes" id="UP001178507"/>
    </source>
</evidence>
<dbReference type="Gene3D" id="2.80.10.50">
    <property type="match status" value="1"/>
</dbReference>
<name>A0AA36MID8_9DINO</name>
<dbReference type="SUPFAM" id="SSF50405">
    <property type="entry name" value="Actin-crosslinking proteins"/>
    <property type="match status" value="1"/>
</dbReference>
<organism evidence="3 4">
    <name type="scientific">Effrenium voratum</name>
    <dbReference type="NCBI Taxonomy" id="2562239"/>
    <lineage>
        <taxon>Eukaryota</taxon>
        <taxon>Sar</taxon>
        <taxon>Alveolata</taxon>
        <taxon>Dinophyceae</taxon>
        <taxon>Suessiales</taxon>
        <taxon>Symbiodiniaceae</taxon>
        <taxon>Effrenium</taxon>
    </lineage>
</organism>